<keyword evidence="3" id="KW-1185">Reference proteome</keyword>
<accession>A0A804M439</accession>
<reference evidence="3" key="1">
    <citation type="submission" date="2015-12" db="EMBL/GenBank/DDBJ databases">
        <title>Update maize B73 reference genome by single molecule sequencing technologies.</title>
        <authorList>
            <consortium name="Maize Genome Sequencing Project"/>
            <person name="Ware D."/>
        </authorList>
    </citation>
    <scope>NUCLEOTIDE SEQUENCE [LARGE SCALE GENOMIC DNA]</scope>
    <source>
        <strain evidence="3">cv. B73</strain>
    </source>
</reference>
<name>A0A804M439_MAIZE</name>
<reference evidence="2" key="3">
    <citation type="submission" date="2021-05" db="UniProtKB">
        <authorList>
            <consortium name="EnsemblPlants"/>
        </authorList>
    </citation>
    <scope>IDENTIFICATION</scope>
    <source>
        <strain evidence="2">cv. B73</strain>
    </source>
</reference>
<organism evidence="2 3">
    <name type="scientific">Zea mays</name>
    <name type="common">Maize</name>
    <dbReference type="NCBI Taxonomy" id="4577"/>
    <lineage>
        <taxon>Eukaryota</taxon>
        <taxon>Viridiplantae</taxon>
        <taxon>Streptophyta</taxon>
        <taxon>Embryophyta</taxon>
        <taxon>Tracheophyta</taxon>
        <taxon>Spermatophyta</taxon>
        <taxon>Magnoliopsida</taxon>
        <taxon>Liliopsida</taxon>
        <taxon>Poales</taxon>
        <taxon>Poaceae</taxon>
        <taxon>PACMAD clade</taxon>
        <taxon>Panicoideae</taxon>
        <taxon>Andropogonodae</taxon>
        <taxon>Andropogoneae</taxon>
        <taxon>Tripsacinae</taxon>
        <taxon>Zea</taxon>
    </lineage>
</organism>
<evidence type="ECO:0000313" key="2">
    <source>
        <dbReference type="EnsemblPlants" id="Zm00001eb057510_P001"/>
    </source>
</evidence>
<dbReference type="EnsemblPlants" id="Zm00001eb057510_T001">
    <property type="protein sequence ID" value="Zm00001eb057510_P001"/>
    <property type="gene ID" value="Zm00001eb057510"/>
</dbReference>
<dbReference type="InParanoid" id="A0A804M439"/>
<feature type="compositionally biased region" description="Polar residues" evidence="1">
    <location>
        <begin position="1"/>
        <end position="11"/>
    </location>
</feature>
<dbReference type="Proteomes" id="UP000007305">
    <property type="component" value="Chromosome 1"/>
</dbReference>
<reference evidence="2" key="2">
    <citation type="submission" date="2019-07" db="EMBL/GenBank/DDBJ databases">
        <authorList>
            <person name="Seetharam A."/>
            <person name="Woodhouse M."/>
            <person name="Cannon E."/>
        </authorList>
    </citation>
    <scope>NUCLEOTIDE SEQUENCE [LARGE SCALE GENOMIC DNA]</scope>
    <source>
        <strain evidence="2">cv. B73</strain>
    </source>
</reference>
<proteinExistence type="predicted"/>
<feature type="region of interest" description="Disordered" evidence="1">
    <location>
        <begin position="1"/>
        <end position="62"/>
    </location>
</feature>
<dbReference type="PANTHER" id="PTHR36741">
    <property type="entry name" value="OS07G0100500 PROTEIN"/>
    <property type="match status" value="1"/>
</dbReference>
<protein>
    <submittedName>
        <fullName evidence="2">Uncharacterized protein</fullName>
    </submittedName>
</protein>
<evidence type="ECO:0000256" key="1">
    <source>
        <dbReference type="SAM" id="MobiDB-lite"/>
    </source>
</evidence>
<dbReference type="PANTHER" id="PTHR36741:SF1">
    <property type="entry name" value="OS07G0100500 PROTEIN"/>
    <property type="match status" value="1"/>
</dbReference>
<evidence type="ECO:0000313" key="3">
    <source>
        <dbReference type="Proteomes" id="UP000007305"/>
    </source>
</evidence>
<dbReference type="AlphaFoldDB" id="A0A804M439"/>
<sequence>MWSAKTSSNGGSEARLASPRGTCRGRPTGAEGDIAQQAGRGAVREHKRSQVQEPSDSGPRTLCQTKSYRSSSLIGYRRRIHMLYFRSLLILKRGKLNLVLLPSSSMRLTFVCDDGYPEQLALLSNDFEFSEVMIEEISADNSGRSFLIRISESKVFYYWCAEKSKED</sequence>
<dbReference type="Gramene" id="Zm00001eb057510_T001">
    <property type="protein sequence ID" value="Zm00001eb057510_P001"/>
    <property type="gene ID" value="Zm00001eb057510"/>
</dbReference>